<protein>
    <submittedName>
        <fullName evidence="3">Uncharacterized protein</fullName>
    </submittedName>
</protein>
<reference evidence="3 4" key="1">
    <citation type="submission" date="2014-03" db="EMBL/GenBank/DDBJ databases">
        <title>Draft Genome Sequence of Actibacterium mucosum KCTC 23349, a Marine Alphaproteobacterium with Complex Ionic Requirements Isolated from Mediterranean Seawater at Malvarrosa Beach, Valencia, Spain.</title>
        <authorList>
            <person name="Arahal D.R."/>
            <person name="Shao Z."/>
            <person name="Lai Q."/>
            <person name="Pujalte M.J."/>
        </authorList>
    </citation>
    <scope>NUCLEOTIDE SEQUENCE [LARGE SCALE GENOMIC DNA]</scope>
    <source>
        <strain evidence="3 4">KCTC 23349</strain>
    </source>
</reference>
<keyword evidence="2" id="KW-1133">Transmembrane helix</keyword>
<dbReference type="STRING" id="1454373.ACMU_06395"/>
<accession>A0A037ZKD7</accession>
<evidence type="ECO:0000256" key="2">
    <source>
        <dbReference type="SAM" id="Phobius"/>
    </source>
</evidence>
<proteinExistence type="predicted"/>
<evidence type="ECO:0000313" key="3">
    <source>
        <dbReference type="EMBL" id="KAJ56568.1"/>
    </source>
</evidence>
<name>A0A037ZKD7_9RHOB</name>
<keyword evidence="2" id="KW-0812">Transmembrane</keyword>
<keyword evidence="2" id="KW-0472">Membrane</keyword>
<dbReference type="RefSeq" id="WP_035256726.1">
    <property type="nucleotide sequence ID" value="NZ_JFKE01000002.1"/>
</dbReference>
<comment type="caution">
    <text evidence="3">The sequence shown here is derived from an EMBL/GenBank/DDBJ whole genome shotgun (WGS) entry which is preliminary data.</text>
</comment>
<dbReference type="Proteomes" id="UP000026249">
    <property type="component" value="Unassembled WGS sequence"/>
</dbReference>
<evidence type="ECO:0000313" key="4">
    <source>
        <dbReference type="Proteomes" id="UP000026249"/>
    </source>
</evidence>
<sequence>MTFLLPKAKLALSFLVVLTISLLMELTGSAALASELAPSSEATLLAFRLQLPCATDTTTCVVPPVTAQPARTKTTATPASGPPFRMNWDGTLPLYARLSAAITLVGAGIWIMTTNRLPGARRKASALAGVRHCNLRAQTIVGGHIMGGFVKKVGRNGCEMVLSKTAQPVWPNTSALEGQKAHIRLGGFVLAGTCIGAASSTLQFQFNNRLATRKLDRILTAMPAPGSEDTAKQKGRGKGPAPSIVT</sequence>
<evidence type="ECO:0000256" key="1">
    <source>
        <dbReference type="SAM" id="MobiDB-lite"/>
    </source>
</evidence>
<feature type="region of interest" description="Disordered" evidence="1">
    <location>
        <begin position="223"/>
        <end position="246"/>
    </location>
</feature>
<keyword evidence="4" id="KW-1185">Reference proteome</keyword>
<organism evidence="3 4">
    <name type="scientific">Actibacterium mucosum KCTC 23349</name>
    <dbReference type="NCBI Taxonomy" id="1454373"/>
    <lineage>
        <taxon>Bacteria</taxon>
        <taxon>Pseudomonadati</taxon>
        <taxon>Pseudomonadota</taxon>
        <taxon>Alphaproteobacteria</taxon>
        <taxon>Rhodobacterales</taxon>
        <taxon>Roseobacteraceae</taxon>
        <taxon>Actibacterium</taxon>
    </lineage>
</organism>
<gene>
    <name evidence="3" type="ORF">ACMU_06395</name>
</gene>
<feature type="transmembrane region" description="Helical" evidence="2">
    <location>
        <begin position="94"/>
        <end position="113"/>
    </location>
</feature>
<dbReference type="EMBL" id="JFKE01000002">
    <property type="protein sequence ID" value="KAJ56568.1"/>
    <property type="molecule type" value="Genomic_DNA"/>
</dbReference>
<dbReference type="AlphaFoldDB" id="A0A037ZKD7"/>